<keyword evidence="1" id="KW-0175">Coiled coil</keyword>
<keyword evidence="4" id="KW-1185">Reference proteome</keyword>
<dbReference type="AlphaFoldDB" id="A0A0C3QG87"/>
<dbReference type="Proteomes" id="UP000054248">
    <property type="component" value="Unassembled WGS sequence"/>
</dbReference>
<evidence type="ECO:0000256" key="2">
    <source>
        <dbReference type="SAM" id="MobiDB-lite"/>
    </source>
</evidence>
<sequence length="239" mass="26269">MAIDAEPQAGPVALPPTAQAPVSATEESMEPGSEDQGSSTPANAPGDNTRNRNQRAPGLREENAALSKANEELEAKLKQMTGDLRTLKKFKVLWIKEYAKKSQPNVPVPSTSLIPRPPGEKGKNGWNLQEALGLKDNEALYSEMLRYVRHCISRSGLDWESTYSEQEPARLAACFKELKKEHPYLERFQGDWPGKEMVISALQNRRKVLNAKAKAKIASDEKAQAELNAAAATLESGDM</sequence>
<reference evidence="3 4" key="1">
    <citation type="submission" date="2014-04" db="EMBL/GenBank/DDBJ databases">
        <authorList>
            <consortium name="DOE Joint Genome Institute"/>
            <person name="Kuo A."/>
            <person name="Girlanda M."/>
            <person name="Perotto S."/>
            <person name="Kohler A."/>
            <person name="Nagy L.G."/>
            <person name="Floudas D."/>
            <person name="Copeland A."/>
            <person name="Barry K.W."/>
            <person name="Cichocki N."/>
            <person name="Veneault-Fourrey C."/>
            <person name="LaButti K."/>
            <person name="Lindquist E.A."/>
            <person name="Lipzen A."/>
            <person name="Lundell T."/>
            <person name="Morin E."/>
            <person name="Murat C."/>
            <person name="Sun H."/>
            <person name="Tunlid A."/>
            <person name="Henrissat B."/>
            <person name="Grigoriev I.V."/>
            <person name="Hibbett D.S."/>
            <person name="Martin F."/>
            <person name="Nordberg H.P."/>
            <person name="Cantor M.N."/>
            <person name="Hua S.X."/>
        </authorList>
    </citation>
    <scope>NUCLEOTIDE SEQUENCE [LARGE SCALE GENOMIC DNA]</scope>
    <source>
        <strain evidence="3 4">MUT 4182</strain>
    </source>
</reference>
<dbReference type="HOGENOM" id="CLU_1161875_0_0_1"/>
<dbReference type="STRING" id="1051891.A0A0C3QG87"/>
<accession>A0A0C3QG87</accession>
<feature type="region of interest" description="Disordered" evidence="2">
    <location>
        <begin position="1"/>
        <end position="67"/>
    </location>
</feature>
<evidence type="ECO:0000256" key="1">
    <source>
        <dbReference type="SAM" id="Coils"/>
    </source>
</evidence>
<protein>
    <submittedName>
        <fullName evidence="3">Uncharacterized protein</fullName>
    </submittedName>
</protein>
<name>A0A0C3QG87_9AGAM</name>
<feature type="compositionally biased region" description="Basic and acidic residues" evidence="2">
    <location>
        <begin position="58"/>
        <end position="67"/>
    </location>
</feature>
<dbReference type="EMBL" id="KN823061">
    <property type="protein sequence ID" value="KIO24454.1"/>
    <property type="molecule type" value="Genomic_DNA"/>
</dbReference>
<organism evidence="3 4">
    <name type="scientific">Tulasnella calospora MUT 4182</name>
    <dbReference type="NCBI Taxonomy" id="1051891"/>
    <lineage>
        <taxon>Eukaryota</taxon>
        <taxon>Fungi</taxon>
        <taxon>Dikarya</taxon>
        <taxon>Basidiomycota</taxon>
        <taxon>Agaricomycotina</taxon>
        <taxon>Agaricomycetes</taxon>
        <taxon>Cantharellales</taxon>
        <taxon>Tulasnellaceae</taxon>
        <taxon>Tulasnella</taxon>
    </lineage>
</organism>
<gene>
    <name evidence="3" type="ORF">M407DRAFT_244455</name>
</gene>
<feature type="coiled-coil region" evidence="1">
    <location>
        <begin position="208"/>
        <end position="235"/>
    </location>
</feature>
<proteinExistence type="predicted"/>
<feature type="compositionally biased region" description="Polar residues" evidence="2">
    <location>
        <begin position="35"/>
        <end position="48"/>
    </location>
</feature>
<dbReference type="OrthoDB" id="3271097at2759"/>
<reference evidence="4" key="2">
    <citation type="submission" date="2015-01" db="EMBL/GenBank/DDBJ databases">
        <title>Evolutionary Origins and Diversification of the Mycorrhizal Mutualists.</title>
        <authorList>
            <consortium name="DOE Joint Genome Institute"/>
            <consortium name="Mycorrhizal Genomics Consortium"/>
            <person name="Kohler A."/>
            <person name="Kuo A."/>
            <person name="Nagy L.G."/>
            <person name="Floudas D."/>
            <person name="Copeland A."/>
            <person name="Barry K.W."/>
            <person name="Cichocki N."/>
            <person name="Veneault-Fourrey C."/>
            <person name="LaButti K."/>
            <person name="Lindquist E.A."/>
            <person name="Lipzen A."/>
            <person name="Lundell T."/>
            <person name="Morin E."/>
            <person name="Murat C."/>
            <person name="Riley R."/>
            <person name="Ohm R."/>
            <person name="Sun H."/>
            <person name="Tunlid A."/>
            <person name="Henrissat B."/>
            <person name="Grigoriev I.V."/>
            <person name="Hibbett D.S."/>
            <person name="Martin F."/>
        </authorList>
    </citation>
    <scope>NUCLEOTIDE SEQUENCE [LARGE SCALE GENOMIC DNA]</scope>
    <source>
        <strain evidence="4">MUT 4182</strain>
    </source>
</reference>
<evidence type="ECO:0000313" key="4">
    <source>
        <dbReference type="Proteomes" id="UP000054248"/>
    </source>
</evidence>
<evidence type="ECO:0000313" key="3">
    <source>
        <dbReference type="EMBL" id="KIO24454.1"/>
    </source>
</evidence>